<sequence>MKALTLTPNCYCIENDVKPTTNTKQNTCKADDFAWHCYLKQEGKHNIALSLFTK</sequence>
<keyword evidence="2" id="KW-1185">Reference proteome</keyword>
<gene>
    <name evidence="1" type="ORF">JMN32_17555</name>
</gene>
<dbReference type="EMBL" id="JAEUGD010000058">
    <property type="protein sequence ID" value="MBL6448129.1"/>
    <property type="molecule type" value="Genomic_DNA"/>
</dbReference>
<name>A0A937KD61_9BACT</name>
<protein>
    <submittedName>
        <fullName evidence="1">Uncharacterized protein</fullName>
    </submittedName>
</protein>
<dbReference type="AlphaFoldDB" id="A0A937KD61"/>
<dbReference type="Proteomes" id="UP000614216">
    <property type="component" value="Unassembled WGS sequence"/>
</dbReference>
<organism evidence="1 2">
    <name type="scientific">Fulvivirga marina</name>
    <dbReference type="NCBI Taxonomy" id="2494733"/>
    <lineage>
        <taxon>Bacteria</taxon>
        <taxon>Pseudomonadati</taxon>
        <taxon>Bacteroidota</taxon>
        <taxon>Cytophagia</taxon>
        <taxon>Cytophagales</taxon>
        <taxon>Fulvivirgaceae</taxon>
        <taxon>Fulvivirga</taxon>
    </lineage>
</organism>
<dbReference type="RefSeq" id="WP_202857661.1">
    <property type="nucleotide sequence ID" value="NZ_JAEUGD010000058.1"/>
</dbReference>
<evidence type="ECO:0000313" key="1">
    <source>
        <dbReference type="EMBL" id="MBL6448129.1"/>
    </source>
</evidence>
<accession>A0A937KD61</accession>
<proteinExistence type="predicted"/>
<evidence type="ECO:0000313" key="2">
    <source>
        <dbReference type="Proteomes" id="UP000614216"/>
    </source>
</evidence>
<reference evidence="1" key="1">
    <citation type="submission" date="2021-01" db="EMBL/GenBank/DDBJ databases">
        <title>Fulvivirga kasyanovii gen. nov., sp nov., a novel member of the phylum Bacteroidetes isolated from seawater in a mussel farm.</title>
        <authorList>
            <person name="Zhao L.-H."/>
            <person name="Wang Z.-J."/>
        </authorList>
    </citation>
    <scope>NUCLEOTIDE SEQUENCE</scope>
    <source>
        <strain evidence="1">29W222</strain>
    </source>
</reference>
<comment type="caution">
    <text evidence="1">The sequence shown here is derived from an EMBL/GenBank/DDBJ whole genome shotgun (WGS) entry which is preliminary data.</text>
</comment>